<keyword evidence="8" id="KW-0378">Hydrolase</keyword>
<dbReference type="InterPro" id="IPR003439">
    <property type="entry name" value="ABC_transporter-like_ATP-bd"/>
</dbReference>
<dbReference type="PROSITE" id="PS00211">
    <property type="entry name" value="ABC_TRANSPORTER_1"/>
    <property type="match status" value="1"/>
</dbReference>
<name>A0A085AG43_9ENTR</name>
<comment type="similarity">
    <text evidence="1">Belongs to the ABC transporter superfamily.</text>
</comment>
<keyword evidence="4 8" id="KW-0067">ATP-binding</keyword>
<dbReference type="InterPro" id="IPR017871">
    <property type="entry name" value="ABC_transporter-like_CS"/>
</dbReference>
<dbReference type="PANTHER" id="PTHR43117:SF5">
    <property type="entry name" value="GLYCINE BETAINE UPTAKE SYSTEM ATP-BINDING PROTEIN YEHX"/>
    <property type="match status" value="1"/>
</dbReference>
<dbReference type="EC" id="3.6.1.15" evidence="8"/>
<evidence type="ECO:0000313" key="8">
    <source>
        <dbReference type="EMBL" id="KFC09188.1"/>
    </source>
</evidence>
<dbReference type="RefSeq" id="WP_038154768.1">
    <property type="nucleotide sequence ID" value="NZ_JMTB01000043.1"/>
</dbReference>
<dbReference type="Pfam" id="PF00005">
    <property type="entry name" value="ABC_tran"/>
    <property type="match status" value="1"/>
</dbReference>
<dbReference type="InterPro" id="IPR046342">
    <property type="entry name" value="CBS_dom_sf"/>
</dbReference>
<feature type="domain" description="ABC transporter" evidence="6">
    <location>
        <begin position="2"/>
        <end position="235"/>
    </location>
</feature>
<keyword evidence="3" id="KW-0547">Nucleotide-binding</keyword>
<dbReference type="AlphaFoldDB" id="A0A085AG43"/>
<evidence type="ECO:0000259" key="6">
    <source>
        <dbReference type="PROSITE" id="PS50893"/>
    </source>
</evidence>
<dbReference type="EMBL" id="JMTB01000043">
    <property type="protein sequence ID" value="KFC09188.1"/>
    <property type="molecule type" value="Genomic_DNA"/>
</dbReference>
<accession>A0A085AG43</accession>
<dbReference type="InterPro" id="IPR003593">
    <property type="entry name" value="AAA+_ATPase"/>
</dbReference>
<reference evidence="9" key="1">
    <citation type="submission" date="2014-05" db="EMBL/GenBank/DDBJ databases">
        <title>ATOL: Assembling a taxonomically balanced genome-scale reconstruction of the evolutionary history of the Enterobacteriaceae.</title>
        <authorList>
            <person name="Plunkett G. III"/>
            <person name="Neeno-Eckwall E.C."/>
            <person name="Glasner J.D."/>
            <person name="Perna N.T."/>
        </authorList>
    </citation>
    <scope>NUCLEOTIDE SEQUENCE [LARGE SCALE GENOMIC DNA]</scope>
    <source>
        <strain evidence="9">ATCC 49490</strain>
    </source>
</reference>
<dbReference type="Gene3D" id="3.40.50.300">
    <property type="entry name" value="P-loop containing nucleotide triphosphate hydrolases"/>
    <property type="match status" value="1"/>
</dbReference>
<dbReference type="SUPFAM" id="SSF54631">
    <property type="entry name" value="CBS-domain pair"/>
    <property type="match status" value="1"/>
</dbReference>
<dbReference type="InterPro" id="IPR027417">
    <property type="entry name" value="P-loop_NTPase"/>
</dbReference>
<sequence>MIEFEHVSKSFSGLDAVKDLSLNLREGAFSVLVGTSGSGKSTTLKMINRLVEHDSGIIRFAGEEIRQQPVLEMRRRMGYAIQSIGLFPHWTVAQNIATVPQLQKWSRGKIDQRIEELMALLGLEPALRERYPHQLSGGQQQRVGVARALAANPEVLLMDEPFGALDPVTRAALQQEMSRIHRLLGRTIVLVTHDIDEALRLADHLVLMDGGEVIQQGTPLEILSHPHNEFVRTFFGSSELGVRLLSLREVRHYLRRDEHAQGEPLQEAMSLREALSAFVAQQRLSLPVVNALGEPCGVLHFADLLREEENRATVS</sequence>
<dbReference type="FunFam" id="3.40.50.300:FF:000425">
    <property type="entry name" value="Probable ABC transporter, ATP-binding subunit"/>
    <property type="match status" value="1"/>
</dbReference>
<evidence type="ECO:0000256" key="1">
    <source>
        <dbReference type="ARBA" id="ARBA00005417"/>
    </source>
</evidence>
<evidence type="ECO:0000313" key="9">
    <source>
        <dbReference type="Proteomes" id="UP000028630"/>
    </source>
</evidence>
<gene>
    <name evidence="8" type="ORF">GTGU_01127</name>
</gene>
<keyword evidence="5" id="KW-0129">CBS domain</keyword>
<evidence type="ECO:0000256" key="5">
    <source>
        <dbReference type="PROSITE-ProRule" id="PRU00703"/>
    </source>
</evidence>
<dbReference type="eggNOG" id="COG1125">
    <property type="taxonomic scope" value="Bacteria"/>
</dbReference>
<feature type="domain" description="CBS" evidence="7">
    <location>
        <begin position="254"/>
        <end position="314"/>
    </location>
</feature>
<dbReference type="PROSITE" id="PS50893">
    <property type="entry name" value="ABC_TRANSPORTER_2"/>
    <property type="match status" value="1"/>
</dbReference>
<keyword evidence="2" id="KW-0813">Transport</keyword>
<evidence type="ECO:0000256" key="4">
    <source>
        <dbReference type="ARBA" id="ARBA00022840"/>
    </source>
</evidence>
<keyword evidence="9" id="KW-1185">Reference proteome</keyword>
<dbReference type="EC" id="3.6.1.3" evidence="8"/>
<dbReference type="PROSITE" id="PS51371">
    <property type="entry name" value="CBS"/>
    <property type="match status" value="1"/>
</dbReference>
<evidence type="ECO:0000256" key="3">
    <source>
        <dbReference type="ARBA" id="ARBA00022741"/>
    </source>
</evidence>
<dbReference type="PANTHER" id="PTHR43117">
    <property type="entry name" value="OSMOPROTECTANT IMPORT ATP-BINDING PROTEIN OSMV"/>
    <property type="match status" value="1"/>
</dbReference>
<evidence type="ECO:0000256" key="2">
    <source>
        <dbReference type="ARBA" id="ARBA00022448"/>
    </source>
</evidence>
<dbReference type="Proteomes" id="UP000028630">
    <property type="component" value="Unassembled WGS sequence"/>
</dbReference>
<proteinExistence type="inferred from homology"/>
<organism evidence="8 9">
    <name type="scientific">Trabulsiella guamensis ATCC 49490</name>
    <dbReference type="NCBI Taxonomy" id="1005994"/>
    <lineage>
        <taxon>Bacteria</taxon>
        <taxon>Pseudomonadati</taxon>
        <taxon>Pseudomonadota</taxon>
        <taxon>Gammaproteobacteria</taxon>
        <taxon>Enterobacterales</taxon>
        <taxon>Enterobacteriaceae</taxon>
        <taxon>Trabulsiella</taxon>
    </lineage>
</organism>
<dbReference type="SUPFAM" id="SSF52540">
    <property type="entry name" value="P-loop containing nucleoside triphosphate hydrolases"/>
    <property type="match status" value="1"/>
</dbReference>
<dbReference type="OrthoDB" id="9802264at2"/>
<dbReference type="GO" id="GO:0015697">
    <property type="term" value="P:quaternary ammonium group transport"/>
    <property type="evidence" value="ECO:0007669"/>
    <property type="project" value="UniProtKB-ARBA"/>
</dbReference>
<dbReference type="SMART" id="SM00382">
    <property type="entry name" value="AAA"/>
    <property type="match status" value="1"/>
</dbReference>
<comment type="caution">
    <text evidence="8">The sequence shown here is derived from an EMBL/GenBank/DDBJ whole genome shotgun (WGS) entry which is preliminary data.</text>
</comment>
<evidence type="ECO:0000259" key="7">
    <source>
        <dbReference type="PROSITE" id="PS51371"/>
    </source>
</evidence>
<dbReference type="InterPro" id="IPR000644">
    <property type="entry name" value="CBS_dom"/>
</dbReference>
<dbReference type="GO" id="GO:0016887">
    <property type="term" value="F:ATP hydrolysis activity"/>
    <property type="evidence" value="ECO:0007669"/>
    <property type="project" value="InterPro"/>
</dbReference>
<protein>
    <submittedName>
        <fullName evidence="8">ATP-binding component of an ABC superfamily osmoprotectant transporter</fullName>
        <ecNumber evidence="8">3.6.1.15</ecNumber>
        <ecNumber evidence="8">3.6.1.3</ecNumber>
    </submittedName>
</protein>
<dbReference type="GO" id="GO:0005524">
    <property type="term" value="F:ATP binding"/>
    <property type="evidence" value="ECO:0007669"/>
    <property type="project" value="UniProtKB-KW"/>
</dbReference>